<protein>
    <recommendedName>
        <fullName evidence="5">Putative 3-methyladenine DNA glycosylase</fullName>
        <ecNumber evidence="5">3.2.2.-</ecNumber>
    </recommendedName>
</protein>
<keyword evidence="7" id="KW-1185">Reference proteome</keyword>
<evidence type="ECO:0000256" key="2">
    <source>
        <dbReference type="ARBA" id="ARBA00022763"/>
    </source>
</evidence>
<keyword evidence="4 5" id="KW-0234">DNA repair</keyword>
<dbReference type="InterPro" id="IPR011034">
    <property type="entry name" value="Formyl_transferase-like_C_sf"/>
</dbReference>
<dbReference type="GO" id="GO:0006284">
    <property type="term" value="P:base-excision repair"/>
    <property type="evidence" value="ECO:0007669"/>
    <property type="project" value="InterPro"/>
</dbReference>
<evidence type="ECO:0000313" key="6">
    <source>
        <dbReference type="EMBL" id="PAV96427.1"/>
    </source>
</evidence>
<dbReference type="GO" id="GO:0003905">
    <property type="term" value="F:alkylbase DNA N-glycosylase activity"/>
    <property type="evidence" value="ECO:0007669"/>
    <property type="project" value="InterPro"/>
</dbReference>
<keyword evidence="2 5" id="KW-0227">DNA damage</keyword>
<dbReference type="GO" id="GO:0003677">
    <property type="term" value="F:DNA binding"/>
    <property type="evidence" value="ECO:0007669"/>
    <property type="project" value="InterPro"/>
</dbReference>
<organism evidence="6 7">
    <name type="scientific">Hafnia paralvei</name>
    <dbReference type="NCBI Taxonomy" id="546367"/>
    <lineage>
        <taxon>Bacteria</taxon>
        <taxon>Pseudomonadati</taxon>
        <taxon>Pseudomonadota</taxon>
        <taxon>Gammaproteobacteria</taxon>
        <taxon>Enterobacterales</taxon>
        <taxon>Hafniaceae</taxon>
        <taxon>Hafnia</taxon>
    </lineage>
</organism>
<dbReference type="InterPro" id="IPR003180">
    <property type="entry name" value="MPG"/>
</dbReference>
<proteinExistence type="inferred from homology"/>
<evidence type="ECO:0000256" key="4">
    <source>
        <dbReference type="ARBA" id="ARBA00023204"/>
    </source>
</evidence>
<evidence type="ECO:0000256" key="3">
    <source>
        <dbReference type="ARBA" id="ARBA00022801"/>
    </source>
</evidence>
<dbReference type="HAMAP" id="MF_00527">
    <property type="entry name" value="3MGH"/>
    <property type="match status" value="1"/>
</dbReference>
<dbReference type="Proteomes" id="UP000218796">
    <property type="component" value="Unassembled WGS sequence"/>
</dbReference>
<dbReference type="AlphaFoldDB" id="A0A2A2MC19"/>
<dbReference type="SUPFAM" id="SSF50486">
    <property type="entry name" value="FMT C-terminal domain-like"/>
    <property type="match status" value="1"/>
</dbReference>
<dbReference type="FunFam" id="3.10.300.10:FF:000001">
    <property type="entry name" value="Putative 3-methyladenine DNA glycosylase"/>
    <property type="match status" value="1"/>
</dbReference>
<sequence length="198" mass="21936">MKKLALDFYSADVITVAKRLIGCYLVRELEEGTIIGRINEVEAYDGAIDKACHAYGGKRTVRNEPLFRAGGIAHVYFVYGMHNCLNVVSGVMDEPAAVLLRGIDIVQGADLAAFNRYGKRMEELTKAQIKNLSNGPGKLCSALSVDRTFDYEPLSGSRLYICGQIRDFQKLPVTVTASKRIGIDYAEEAVDFLWRFTG</sequence>
<dbReference type="OrthoDB" id="9794313at2"/>
<keyword evidence="3 5" id="KW-0378">Hydrolase</keyword>
<dbReference type="EC" id="3.2.2.-" evidence="5"/>
<dbReference type="CDD" id="cd00540">
    <property type="entry name" value="AAG"/>
    <property type="match status" value="1"/>
</dbReference>
<keyword evidence="6" id="KW-0326">Glycosidase</keyword>
<evidence type="ECO:0000256" key="5">
    <source>
        <dbReference type="HAMAP-Rule" id="MF_00527"/>
    </source>
</evidence>
<dbReference type="PANTHER" id="PTHR10429">
    <property type="entry name" value="DNA-3-METHYLADENINE GLYCOSYLASE"/>
    <property type="match status" value="1"/>
</dbReference>
<dbReference type="EMBL" id="NQMS01000004">
    <property type="protein sequence ID" value="PAV96427.1"/>
    <property type="molecule type" value="Genomic_DNA"/>
</dbReference>
<dbReference type="PANTHER" id="PTHR10429:SF0">
    <property type="entry name" value="DNA-3-METHYLADENINE GLYCOSYLASE"/>
    <property type="match status" value="1"/>
</dbReference>
<name>A0A2A2MC19_9GAMM</name>
<dbReference type="InterPro" id="IPR036995">
    <property type="entry name" value="MPG_sf"/>
</dbReference>
<accession>A0A2A2MC19</accession>
<dbReference type="RefSeq" id="WP_008815606.1">
    <property type="nucleotide sequence ID" value="NZ_CAUFSP010000016.1"/>
</dbReference>
<dbReference type="Pfam" id="PF02245">
    <property type="entry name" value="Pur_DNA_glyco"/>
    <property type="match status" value="1"/>
</dbReference>
<comment type="caution">
    <text evidence="6">The sequence shown here is derived from an EMBL/GenBank/DDBJ whole genome shotgun (WGS) entry which is preliminary data.</text>
</comment>
<comment type="similarity">
    <text evidence="1 5">Belongs to the DNA glycosylase MPG family.</text>
</comment>
<evidence type="ECO:0000256" key="1">
    <source>
        <dbReference type="ARBA" id="ARBA00009232"/>
    </source>
</evidence>
<evidence type="ECO:0000313" key="7">
    <source>
        <dbReference type="Proteomes" id="UP000218796"/>
    </source>
</evidence>
<dbReference type="NCBIfam" id="TIGR00567">
    <property type="entry name" value="3mg"/>
    <property type="match status" value="1"/>
</dbReference>
<gene>
    <name evidence="6" type="ORF">CJD50_12040</name>
</gene>
<reference evidence="6 7" key="1">
    <citation type="submission" date="2017-08" db="EMBL/GenBank/DDBJ databases">
        <title>Draft Genome Sequence of Hafnia alvei CITHA-6 Isolated from Raw Bovine Milk.</title>
        <authorList>
            <person name="Culligan E.P."/>
            <person name="Mcsweeney A."/>
            <person name="O'Doherty C."/>
            <person name="Gleeson E."/>
            <person name="O'Riordan D."/>
            <person name="Sleator R.D."/>
        </authorList>
    </citation>
    <scope>NUCLEOTIDE SEQUENCE [LARGE SCALE GENOMIC DNA]</scope>
    <source>
        <strain evidence="6 7">CITHA-6</strain>
    </source>
</reference>
<dbReference type="Gene3D" id="3.10.300.10">
    <property type="entry name" value="Methylpurine-DNA glycosylase (MPG)"/>
    <property type="match status" value="1"/>
</dbReference>